<dbReference type="KEGG" id="manq:L1994_11735"/>
<dbReference type="GO" id="GO:0046872">
    <property type="term" value="F:metal ion binding"/>
    <property type="evidence" value="ECO:0007669"/>
    <property type="project" value="UniProtKB-KW"/>
</dbReference>
<dbReference type="Proteomes" id="UP001218895">
    <property type="component" value="Chromosome"/>
</dbReference>
<evidence type="ECO:0000256" key="2">
    <source>
        <dbReference type="ARBA" id="ARBA00022490"/>
    </source>
</evidence>
<dbReference type="EC" id="3.1.3.-" evidence="7"/>
<dbReference type="SUPFAM" id="SSF56784">
    <property type="entry name" value="HAD-like"/>
    <property type="match status" value="1"/>
</dbReference>
<evidence type="ECO:0000256" key="5">
    <source>
        <dbReference type="ARBA" id="ARBA00023277"/>
    </source>
</evidence>
<dbReference type="InterPro" id="IPR006549">
    <property type="entry name" value="HAD-SF_hydro_IIIA"/>
</dbReference>
<evidence type="ECO:0000256" key="1">
    <source>
        <dbReference type="ARBA" id="ARBA00004496"/>
    </source>
</evidence>
<keyword evidence="4 7" id="KW-0378">Hydrolase</keyword>
<dbReference type="GO" id="GO:0016791">
    <property type="term" value="F:phosphatase activity"/>
    <property type="evidence" value="ECO:0007669"/>
    <property type="project" value="InterPro"/>
</dbReference>
<proteinExistence type="inferred from homology"/>
<dbReference type="InterPro" id="IPR036412">
    <property type="entry name" value="HAD-like_sf"/>
</dbReference>
<dbReference type="Gene3D" id="3.40.50.1000">
    <property type="entry name" value="HAD superfamily/HAD-like"/>
    <property type="match status" value="1"/>
</dbReference>
<comment type="subcellular location">
    <subcellularLocation>
        <location evidence="1 7">Cytoplasm</location>
    </subcellularLocation>
</comment>
<name>A0AAF0JLK9_9EURY</name>
<gene>
    <name evidence="8" type="ORF">L1994_11735</name>
</gene>
<dbReference type="EMBL" id="CP091092">
    <property type="protein sequence ID" value="WFN36789.1"/>
    <property type="molecule type" value="Genomic_DNA"/>
</dbReference>
<dbReference type="InterPro" id="IPR023214">
    <property type="entry name" value="HAD_sf"/>
</dbReference>
<dbReference type="RefSeq" id="WP_278099625.1">
    <property type="nucleotide sequence ID" value="NZ_CP091092.1"/>
</dbReference>
<evidence type="ECO:0000256" key="7">
    <source>
        <dbReference type="PIRNR" id="PIRNR004682"/>
    </source>
</evidence>
<dbReference type="NCBIfam" id="TIGR01656">
    <property type="entry name" value="Histidinol-ppas"/>
    <property type="match status" value="1"/>
</dbReference>
<dbReference type="GeneID" id="79951082"/>
<dbReference type="NCBIfam" id="TIGR01662">
    <property type="entry name" value="HAD-SF-IIIA"/>
    <property type="match status" value="1"/>
</dbReference>
<evidence type="ECO:0000256" key="4">
    <source>
        <dbReference type="ARBA" id="ARBA00022801"/>
    </source>
</evidence>
<dbReference type="InterPro" id="IPR006543">
    <property type="entry name" value="Histidinol-phos"/>
</dbReference>
<accession>A0AAF0JLK9</accession>
<dbReference type="Pfam" id="PF13242">
    <property type="entry name" value="Hydrolase_like"/>
    <property type="match status" value="1"/>
</dbReference>
<dbReference type="PANTHER" id="PTHR42891:SF1">
    <property type="entry name" value="D-GLYCERO-BETA-D-MANNO-HEPTOSE-1,7-BISPHOSPHATE 7-PHOSPHATASE"/>
    <property type="match status" value="1"/>
</dbReference>
<dbReference type="PANTHER" id="PTHR42891">
    <property type="entry name" value="D-GLYCERO-BETA-D-MANNO-HEPTOSE-1,7-BISPHOSPHATE 7-PHOSPHATASE"/>
    <property type="match status" value="1"/>
</dbReference>
<comment type="similarity">
    <text evidence="7">Belongs to the gmhB family.</text>
</comment>
<keyword evidence="3" id="KW-0479">Metal-binding</keyword>
<keyword evidence="5 7" id="KW-0119">Carbohydrate metabolism</keyword>
<dbReference type="PIRSF" id="PIRSF004682">
    <property type="entry name" value="GmhB"/>
    <property type="match status" value="1"/>
</dbReference>
<protein>
    <recommendedName>
        <fullName evidence="6 7">D,D-heptose 1,7-bisphosphate phosphatase</fullName>
        <ecNumber evidence="7">3.1.3.-</ecNumber>
    </recommendedName>
</protein>
<sequence length="196" mass="22331">MRKAVFLDRDGVINRLILNPKTGEYEPPHSPEELDLYPGVISSLHSLMEAGFYLFLVSNQPDYAKGKTTLEEIKAVHNKLDEIFKENKIIFQDYYYCYHHPQGIVPKYSYVCECRKPKPYFLLKAAKDYSIDLSGSWMIGDRDSDIECGNAAGTRTILIEEEHSAGYRGISAPDFFAGDICEAVKIILEFSKKFPT</sequence>
<keyword evidence="9" id="KW-1185">Reference proteome</keyword>
<dbReference type="InterPro" id="IPR004446">
    <property type="entry name" value="Heptose_bisP_phosphatase"/>
</dbReference>
<keyword evidence="2 7" id="KW-0963">Cytoplasm</keyword>
<evidence type="ECO:0000256" key="3">
    <source>
        <dbReference type="ARBA" id="ARBA00022723"/>
    </source>
</evidence>
<dbReference type="GO" id="GO:0005737">
    <property type="term" value="C:cytoplasm"/>
    <property type="evidence" value="ECO:0007669"/>
    <property type="project" value="UniProtKB-SubCell"/>
</dbReference>
<evidence type="ECO:0000256" key="6">
    <source>
        <dbReference type="ARBA" id="ARBA00031828"/>
    </source>
</evidence>
<dbReference type="CDD" id="cd07503">
    <property type="entry name" value="HAD_HisB-N"/>
    <property type="match status" value="1"/>
</dbReference>
<reference evidence="8" key="1">
    <citation type="submission" date="2022-01" db="EMBL/GenBank/DDBJ databases">
        <title>Complete genome of Methanomicrobium antiquum DSM 21220.</title>
        <authorList>
            <person name="Chen S.-C."/>
            <person name="You Y.-T."/>
            <person name="Zhou Y.-Z."/>
            <person name="Lai M.-C."/>
        </authorList>
    </citation>
    <scope>NUCLEOTIDE SEQUENCE</scope>
    <source>
        <strain evidence="8">DSM 21220</strain>
    </source>
</reference>
<evidence type="ECO:0000313" key="9">
    <source>
        <dbReference type="Proteomes" id="UP001218895"/>
    </source>
</evidence>
<dbReference type="GO" id="GO:0005975">
    <property type="term" value="P:carbohydrate metabolic process"/>
    <property type="evidence" value="ECO:0007669"/>
    <property type="project" value="InterPro"/>
</dbReference>
<dbReference type="AlphaFoldDB" id="A0AAF0JLK9"/>
<organism evidence="8 9">
    <name type="scientific">Methanomicrobium antiquum</name>
    <dbReference type="NCBI Taxonomy" id="487686"/>
    <lineage>
        <taxon>Archaea</taxon>
        <taxon>Methanobacteriati</taxon>
        <taxon>Methanobacteriota</taxon>
        <taxon>Stenosarchaea group</taxon>
        <taxon>Methanomicrobia</taxon>
        <taxon>Methanomicrobiales</taxon>
        <taxon>Methanomicrobiaceae</taxon>
        <taxon>Methanomicrobium</taxon>
    </lineage>
</organism>
<evidence type="ECO:0000313" key="8">
    <source>
        <dbReference type="EMBL" id="WFN36789.1"/>
    </source>
</evidence>